<comment type="caution">
    <text evidence="1">The sequence shown here is derived from an EMBL/GenBank/DDBJ whole genome shotgun (WGS) entry which is preliminary data.</text>
</comment>
<dbReference type="AlphaFoldDB" id="A0A9X0CE56"/>
<gene>
    <name evidence="1" type="ORF">OS493_019283</name>
</gene>
<dbReference type="EMBL" id="MU827788">
    <property type="protein sequence ID" value="KAJ7331689.1"/>
    <property type="molecule type" value="Genomic_DNA"/>
</dbReference>
<accession>A0A9X0CE56</accession>
<feature type="non-terminal residue" evidence="1">
    <location>
        <position position="85"/>
    </location>
</feature>
<proteinExistence type="predicted"/>
<dbReference type="Proteomes" id="UP001163046">
    <property type="component" value="Unassembled WGS sequence"/>
</dbReference>
<dbReference type="OrthoDB" id="5984651at2759"/>
<evidence type="ECO:0000313" key="1">
    <source>
        <dbReference type="EMBL" id="KAJ7331689.1"/>
    </source>
</evidence>
<organism evidence="1 2">
    <name type="scientific">Desmophyllum pertusum</name>
    <dbReference type="NCBI Taxonomy" id="174260"/>
    <lineage>
        <taxon>Eukaryota</taxon>
        <taxon>Metazoa</taxon>
        <taxon>Cnidaria</taxon>
        <taxon>Anthozoa</taxon>
        <taxon>Hexacorallia</taxon>
        <taxon>Scleractinia</taxon>
        <taxon>Caryophylliina</taxon>
        <taxon>Caryophylliidae</taxon>
        <taxon>Desmophyllum</taxon>
    </lineage>
</organism>
<keyword evidence="2" id="KW-1185">Reference proteome</keyword>
<evidence type="ECO:0000313" key="2">
    <source>
        <dbReference type="Proteomes" id="UP001163046"/>
    </source>
</evidence>
<name>A0A9X0CE56_9CNID</name>
<sequence>MVKGINATVALGNDYVECIFEENQFGIHDPEAVLSRTMWFLITLHFGQIRSKTDEVWRHRFEKKMKRVEKSNLSGQPRGRAIPAM</sequence>
<reference evidence="1" key="1">
    <citation type="submission" date="2023-01" db="EMBL/GenBank/DDBJ databases">
        <title>Genome assembly of the deep-sea coral Lophelia pertusa.</title>
        <authorList>
            <person name="Herrera S."/>
            <person name="Cordes E."/>
        </authorList>
    </citation>
    <scope>NUCLEOTIDE SEQUENCE</scope>
    <source>
        <strain evidence="1">USNM1676648</strain>
        <tissue evidence="1">Polyp</tissue>
    </source>
</reference>
<protein>
    <submittedName>
        <fullName evidence="1">Uncharacterized protein</fullName>
    </submittedName>
</protein>